<dbReference type="KEGG" id="ttn:TTX_1800a"/>
<evidence type="ECO:0000313" key="2">
    <source>
        <dbReference type="Proteomes" id="UP000002654"/>
    </source>
</evidence>
<dbReference type="AlphaFoldDB" id="G4RLH6"/>
<reference evidence="1 2" key="1">
    <citation type="journal article" date="2011" name="PLoS ONE">
        <title>The complete genome sequence of Thermoproteus tenax: a physiologically versatile member of the Crenarchaeota.</title>
        <authorList>
            <person name="Siebers B."/>
            <person name="Zaparty M."/>
            <person name="Raddatz G."/>
            <person name="Tjaden B."/>
            <person name="Albers S.V."/>
            <person name="Bell S.D."/>
            <person name="Blombach F."/>
            <person name="Kletzin A."/>
            <person name="Kyrpides N."/>
            <person name="Lanz C."/>
            <person name="Plagens A."/>
            <person name="Rampp M."/>
            <person name="Rosinus A."/>
            <person name="von Jan M."/>
            <person name="Makarova K.S."/>
            <person name="Klenk H.P."/>
            <person name="Schuster S.C."/>
            <person name="Hensel R."/>
        </authorList>
    </citation>
    <scope>NUCLEOTIDE SEQUENCE [LARGE SCALE GENOMIC DNA]</scope>
    <source>
        <strain evidence="2">ATCC 35583 / DSM 2078 / JCM 9277 / NBRC 100435 / Kra 1</strain>
    </source>
</reference>
<dbReference type="eggNOG" id="arCOG05662">
    <property type="taxonomic scope" value="Archaea"/>
</dbReference>
<dbReference type="OrthoDB" id="27956at2157"/>
<dbReference type="EMBL" id="FN869859">
    <property type="protein sequence ID" value="CCC82421.1"/>
    <property type="molecule type" value="Genomic_DNA"/>
</dbReference>
<dbReference type="STRING" id="768679.TTX_1800a"/>
<dbReference type="PaxDb" id="768679-TTX_1800a"/>
<sequence length="80" mass="9017">MILKFILARDAALISAPEMELCSDVLTFRIEGRRLELCGRAYELSEEPPRFKRGVIRAKNGVFLVECDDAMICIAARSRA</sequence>
<accession>G4RLH6</accession>
<organism evidence="1 2">
    <name type="scientific">Thermoproteus tenax (strain ATCC 35583 / DSM 2078 / JCM 9277 / NBRC 100435 / Kra 1)</name>
    <dbReference type="NCBI Taxonomy" id="768679"/>
    <lineage>
        <taxon>Archaea</taxon>
        <taxon>Thermoproteota</taxon>
        <taxon>Thermoprotei</taxon>
        <taxon>Thermoproteales</taxon>
        <taxon>Thermoproteaceae</taxon>
        <taxon>Thermoproteus</taxon>
    </lineage>
</organism>
<proteinExistence type="predicted"/>
<name>G4RLH6_THETK</name>
<dbReference type="RefSeq" id="WP_014127675.1">
    <property type="nucleotide sequence ID" value="NC_016070.1"/>
</dbReference>
<dbReference type="Proteomes" id="UP000002654">
    <property type="component" value="Chromosome"/>
</dbReference>
<evidence type="ECO:0000313" key="1">
    <source>
        <dbReference type="EMBL" id="CCC82421.1"/>
    </source>
</evidence>
<keyword evidence="2" id="KW-1185">Reference proteome</keyword>
<dbReference type="GeneID" id="11262687"/>
<dbReference type="HOGENOM" id="CLU_2613772_0_0_2"/>
<gene>
    <name evidence="1" type="ORF">TTX_1800a</name>
</gene>
<dbReference type="PATRIC" id="fig|768679.9.peg.1825"/>
<protein>
    <submittedName>
        <fullName evidence="1">Uncharacterized conserved protein</fullName>
    </submittedName>
</protein>